<keyword evidence="3" id="KW-1185">Reference proteome</keyword>
<dbReference type="EMBL" id="JAACJM010000009">
    <property type="protein sequence ID" value="KAF5371297.1"/>
    <property type="molecule type" value="Genomic_DNA"/>
</dbReference>
<evidence type="ECO:0000256" key="1">
    <source>
        <dbReference type="SAM" id="Coils"/>
    </source>
</evidence>
<dbReference type="OrthoDB" id="3243781at2759"/>
<gene>
    <name evidence="2" type="ORF">D9758_004144</name>
</gene>
<dbReference type="AlphaFoldDB" id="A0A8H5GUR5"/>
<comment type="caution">
    <text evidence="2">The sequence shown here is derived from an EMBL/GenBank/DDBJ whole genome shotgun (WGS) entry which is preliminary data.</text>
</comment>
<dbReference type="Proteomes" id="UP000559256">
    <property type="component" value="Unassembled WGS sequence"/>
</dbReference>
<evidence type="ECO:0000313" key="2">
    <source>
        <dbReference type="EMBL" id="KAF5371297.1"/>
    </source>
</evidence>
<name>A0A8H5GUR5_9AGAR</name>
<proteinExistence type="predicted"/>
<keyword evidence="1" id="KW-0175">Coiled coil</keyword>
<feature type="coiled-coil region" evidence="1">
    <location>
        <begin position="247"/>
        <end position="302"/>
    </location>
</feature>
<reference evidence="2 3" key="1">
    <citation type="journal article" date="2020" name="ISME J.">
        <title>Uncovering the hidden diversity of litter-decomposition mechanisms in mushroom-forming fungi.</title>
        <authorList>
            <person name="Floudas D."/>
            <person name="Bentzer J."/>
            <person name="Ahren D."/>
            <person name="Johansson T."/>
            <person name="Persson P."/>
            <person name="Tunlid A."/>
        </authorList>
    </citation>
    <scope>NUCLEOTIDE SEQUENCE [LARGE SCALE GENOMIC DNA]</scope>
    <source>
        <strain evidence="2 3">CBS 291.85</strain>
    </source>
</reference>
<accession>A0A8H5GUR5</accession>
<organism evidence="2 3">
    <name type="scientific">Tetrapyrgos nigripes</name>
    <dbReference type="NCBI Taxonomy" id="182062"/>
    <lineage>
        <taxon>Eukaryota</taxon>
        <taxon>Fungi</taxon>
        <taxon>Dikarya</taxon>
        <taxon>Basidiomycota</taxon>
        <taxon>Agaricomycotina</taxon>
        <taxon>Agaricomycetes</taxon>
        <taxon>Agaricomycetidae</taxon>
        <taxon>Agaricales</taxon>
        <taxon>Marasmiineae</taxon>
        <taxon>Marasmiaceae</taxon>
        <taxon>Tetrapyrgos</taxon>
    </lineage>
</organism>
<protein>
    <submittedName>
        <fullName evidence="2">Uncharacterized protein</fullName>
    </submittedName>
</protein>
<sequence length="314" mass="36235">MVLPPVNISTTEIFFPSDKHSSDPFEIYPEPSRLMHRLINAGNDGTRLFISRVEYMQRQIKPFHEFIVVFFRLGGSGEIEQGSSEGPQRRENFAVLERNLSDTFVENSTPFQFLWKKRFAEDILRVSSTGDRKDLEKIMPGGWIKLAELQLDGSEHMDKFTMGQLAVLTAVLQSRAPYYRLCDRQCYYYARMIWQVVNMTVGSNVQVAGGQRRQLVFREVMGRMKSEAVRGAPEVKAAFEKRWKEFIEEVARNREEHEKLYQKAKADAEIAKAERDEVEIQRDEAIALMKSLEDEMVAQLNRQIANQSDIGVQG</sequence>
<evidence type="ECO:0000313" key="3">
    <source>
        <dbReference type="Proteomes" id="UP000559256"/>
    </source>
</evidence>